<accession>A0ABW1NVA4</accession>
<gene>
    <name evidence="2" type="ORF">ACFP1K_38070</name>
</gene>
<evidence type="ECO:0000313" key="2">
    <source>
        <dbReference type="EMBL" id="MFC6087023.1"/>
    </source>
</evidence>
<comment type="caution">
    <text evidence="2">The sequence shown here is derived from an EMBL/GenBank/DDBJ whole genome shotgun (WGS) entry which is preliminary data.</text>
</comment>
<reference evidence="3" key="1">
    <citation type="journal article" date="2019" name="Int. J. Syst. Evol. Microbiol.">
        <title>The Global Catalogue of Microorganisms (GCM) 10K type strain sequencing project: providing services to taxonomists for standard genome sequencing and annotation.</title>
        <authorList>
            <consortium name="The Broad Institute Genomics Platform"/>
            <consortium name="The Broad Institute Genome Sequencing Center for Infectious Disease"/>
            <person name="Wu L."/>
            <person name="Ma J."/>
        </authorList>
    </citation>
    <scope>NUCLEOTIDE SEQUENCE [LARGE SCALE GENOMIC DNA]</scope>
    <source>
        <strain evidence="3">JCM 30346</strain>
    </source>
</reference>
<proteinExistence type="predicted"/>
<dbReference type="RefSeq" id="WP_380762840.1">
    <property type="nucleotide sequence ID" value="NZ_JBHSRF010000111.1"/>
</dbReference>
<name>A0ABW1NVA4_9ACTN</name>
<dbReference type="Pfam" id="PF04149">
    <property type="entry name" value="DUF397"/>
    <property type="match status" value="1"/>
</dbReference>
<protein>
    <submittedName>
        <fullName evidence="2">DUF397 domain-containing protein</fullName>
    </submittedName>
</protein>
<dbReference type="InterPro" id="IPR007278">
    <property type="entry name" value="DUF397"/>
</dbReference>
<dbReference type="EMBL" id="JBHSRF010000111">
    <property type="protein sequence ID" value="MFC6087023.1"/>
    <property type="molecule type" value="Genomic_DNA"/>
</dbReference>
<sequence length="74" mass="8164">MRFSSAAYFPDARWRSATRCNTGNCVEVAATDGLIAVRDSKDPSNPALLYTESEWQAFIEGAKNGEFDLSSLKE</sequence>
<evidence type="ECO:0000259" key="1">
    <source>
        <dbReference type="Pfam" id="PF04149"/>
    </source>
</evidence>
<feature type="domain" description="DUF397" evidence="1">
    <location>
        <begin position="12"/>
        <end position="63"/>
    </location>
</feature>
<organism evidence="2 3">
    <name type="scientific">Sphaerisporangium aureirubrum</name>
    <dbReference type="NCBI Taxonomy" id="1544736"/>
    <lineage>
        <taxon>Bacteria</taxon>
        <taxon>Bacillati</taxon>
        <taxon>Actinomycetota</taxon>
        <taxon>Actinomycetes</taxon>
        <taxon>Streptosporangiales</taxon>
        <taxon>Streptosporangiaceae</taxon>
        <taxon>Sphaerisporangium</taxon>
    </lineage>
</organism>
<keyword evidence="3" id="KW-1185">Reference proteome</keyword>
<evidence type="ECO:0000313" key="3">
    <source>
        <dbReference type="Proteomes" id="UP001596137"/>
    </source>
</evidence>
<dbReference type="Proteomes" id="UP001596137">
    <property type="component" value="Unassembled WGS sequence"/>
</dbReference>